<feature type="region of interest" description="Disordered" evidence="1">
    <location>
        <begin position="1"/>
        <end position="86"/>
    </location>
</feature>
<comment type="caution">
    <text evidence="2">The sequence shown here is derived from an EMBL/GenBank/DDBJ whole genome shotgun (WGS) entry which is preliminary data.</text>
</comment>
<evidence type="ECO:0008006" key="4">
    <source>
        <dbReference type="Google" id="ProtNLM"/>
    </source>
</evidence>
<accession>A0ABD1YB50</accession>
<evidence type="ECO:0000313" key="2">
    <source>
        <dbReference type="EMBL" id="KAL2622669.1"/>
    </source>
</evidence>
<protein>
    <recommendedName>
        <fullName evidence="4">DNA-binding protein PTAC3</fullName>
    </recommendedName>
</protein>
<evidence type="ECO:0000256" key="1">
    <source>
        <dbReference type="SAM" id="MobiDB-lite"/>
    </source>
</evidence>
<proteinExistence type="predicted"/>
<evidence type="ECO:0000313" key="3">
    <source>
        <dbReference type="Proteomes" id="UP001605036"/>
    </source>
</evidence>
<feature type="compositionally biased region" description="Basic and acidic residues" evidence="1">
    <location>
        <begin position="76"/>
        <end position="86"/>
    </location>
</feature>
<gene>
    <name evidence="2" type="ORF">R1flu_002874</name>
</gene>
<dbReference type="Proteomes" id="UP001605036">
    <property type="component" value="Unassembled WGS sequence"/>
</dbReference>
<sequence length="86" mass="9297">MISETDESSSEDSEEESSSDDELADLMNEDQAMGNESTPREPITEGCTNQRKEKQSADENMGESKDDLAAKGNNAKGEDARVVALP</sequence>
<organism evidence="2 3">
    <name type="scientific">Riccia fluitans</name>
    <dbReference type="NCBI Taxonomy" id="41844"/>
    <lineage>
        <taxon>Eukaryota</taxon>
        <taxon>Viridiplantae</taxon>
        <taxon>Streptophyta</taxon>
        <taxon>Embryophyta</taxon>
        <taxon>Marchantiophyta</taxon>
        <taxon>Marchantiopsida</taxon>
        <taxon>Marchantiidae</taxon>
        <taxon>Marchantiales</taxon>
        <taxon>Ricciaceae</taxon>
        <taxon>Riccia</taxon>
    </lineage>
</organism>
<feature type="compositionally biased region" description="Basic and acidic residues" evidence="1">
    <location>
        <begin position="50"/>
        <end position="69"/>
    </location>
</feature>
<reference evidence="2 3" key="1">
    <citation type="submission" date="2024-09" db="EMBL/GenBank/DDBJ databases">
        <title>Chromosome-scale assembly of Riccia fluitans.</title>
        <authorList>
            <person name="Paukszto L."/>
            <person name="Sawicki J."/>
            <person name="Karawczyk K."/>
            <person name="Piernik-Szablinska J."/>
            <person name="Szczecinska M."/>
            <person name="Mazdziarz M."/>
        </authorList>
    </citation>
    <scope>NUCLEOTIDE SEQUENCE [LARGE SCALE GENOMIC DNA]</scope>
    <source>
        <strain evidence="2">Rf_01</strain>
        <tissue evidence="2">Aerial parts of the thallus</tissue>
    </source>
</reference>
<dbReference type="AlphaFoldDB" id="A0ABD1YB50"/>
<feature type="compositionally biased region" description="Acidic residues" evidence="1">
    <location>
        <begin position="1"/>
        <end position="28"/>
    </location>
</feature>
<name>A0ABD1YB50_9MARC</name>
<keyword evidence="3" id="KW-1185">Reference proteome</keyword>
<dbReference type="EMBL" id="JBHFFA010000006">
    <property type="protein sequence ID" value="KAL2622669.1"/>
    <property type="molecule type" value="Genomic_DNA"/>
</dbReference>